<comment type="caution">
    <text evidence="1">The sequence shown here is derived from an EMBL/GenBank/DDBJ whole genome shotgun (WGS) entry which is preliminary data.</text>
</comment>
<dbReference type="Proteomes" id="UP000228920">
    <property type="component" value="Unassembled WGS sequence"/>
</dbReference>
<evidence type="ECO:0000313" key="2">
    <source>
        <dbReference type="Proteomes" id="UP000228920"/>
    </source>
</evidence>
<accession>A0A2M7TJ51</accession>
<organism evidence="1 2">
    <name type="scientific">candidate division WWE3 bacterium CG_4_10_14_0_2_um_filter_41_14</name>
    <dbReference type="NCBI Taxonomy" id="1975072"/>
    <lineage>
        <taxon>Bacteria</taxon>
        <taxon>Katanobacteria</taxon>
    </lineage>
</organism>
<name>A0A2M7TJ51_UNCKA</name>
<dbReference type="EMBL" id="PFNL01000097">
    <property type="protein sequence ID" value="PIZ46476.1"/>
    <property type="molecule type" value="Genomic_DNA"/>
</dbReference>
<dbReference type="SUPFAM" id="SSF47598">
    <property type="entry name" value="Ribbon-helix-helix"/>
    <property type="match status" value="1"/>
</dbReference>
<reference evidence="2" key="1">
    <citation type="submission" date="2017-09" db="EMBL/GenBank/DDBJ databases">
        <title>Depth-based differentiation of microbial function through sediment-hosted aquifers and enrichment of novel symbionts in the deep terrestrial subsurface.</title>
        <authorList>
            <person name="Probst A.J."/>
            <person name="Ladd B."/>
            <person name="Jarett J.K."/>
            <person name="Geller-Mcgrath D.E."/>
            <person name="Sieber C.M.K."/>
            <person name="Emerson J.B."/>
            <person name="Anantharaman K."/>
            <person name="Thomas B.C."/>
            <person name="Malmstrom R."/>
            <person name="Stieglmeier M."/>
            <person name="Klingl A."/>
            <person name="Woyke T."/>
            <person name="Ryan C.M."/>
            <person name="Banfield J.F."/>
        </authorList>
    </citation>
    <scope>NUCLEOTIDE SEQUENCE [LARGE SCALE GENOMIC DNA]</scope>
</reference>
<protein>
    <submittedName>
        <fullName evidence="1">Uncharacterized protein</fullName>
    </submittedName>
</protein>
<evidence type="ECO:0000313" key="1">
    <source>
        <dbReference type="EMBL" id="PIZ46476.1"/>
    </source>
</evidence>
<dbReference type="GO" id="GO:0006355">
    <property type="term" value="P:regulation of DNA-templated transcription"/>
    <property type="evidence" value="ECO:0007669"/>
    <property type="project" value="InterPro"/>
</dbReference>
<dbReference type="InterPro" id="IPR010985">
    <property type="entry name" value="Ribbon_hlx_hlx"/>
</dbReference>
<proteinExistence type="predicted"/>
<gene>
    <name evidence="1" type="ORF">COY32_03200</name>
</gene>
<sequence length="69" mass="7915">MHRTQLFLTENLHATLKSQASQDGRTLSEYVRIILDEHINTHTRKHTERAIVSLMAMTQPPKEETNGTS</sequence>
<dbReference type="AlphaFoldDB" id="A0A2M7TJ51"/>